<dbReference type="SUPFAM" id="SSF46785">
    <property type="entry name" value="Winged helix' DNA-binding domain"/>
    <property type="match status" value="1"/>
</dbReference>
<dbReference type="CDD" id="cd00038">
    <property type="entry name" value="CAP_ED"/>
    <property type="match status" value="1"/>
</dbReference>
<organism evidence="6 7">
    <name type="scientific">Kouleothrix aurantiaca</name>
    <dbReference type="NCBI Taxonomy" id="186479"/>
    <lineage>
        <taxon>Bacteria</taxon>
        <taxon>Bacillati</taxon>
        <taxon>Chloroflexota</taxon>
        <taxon>Chloroflexia</taxon>
        <taxon>Chloroflexales</taxon>
        <taxon>Roseiflexineae</taxon>
        <taxon>Roseiflexaceae</taxon>
        <taxon>Kouleothrix</taxon>
    </lineage>
</organism>
<dbReference type="InterPro" id="IPR014710">
    <property type="entry name" value="RmlC-like_jellyroll"/>
</dbReference>
<dbReference type="GO" id="GO:0005829">
    <property type="term" value="C:cytosol"/>
    <property type="evidence" value="ECO:0007669"/>
    <property type="project" value="TreeGrafter"/>
</dbReference>
<dbReference type="SUPFAM" id="SSF51206">
    <property type="entry name" value="cAMP-binding domain-like"/>
    <property type="match status" value="1"/>
</dbReference>
<keyword evidence="3" id="KW-0804">Transcription</keyword>
<dbReference type="InterPro" id="IPR000595">
    <property type="entry name" value="cNMP-bd_dom"/>
</dbReference>
<reference evidence="6 7" key="1">
    <citation type="submission" date="2015-09" db="EMBL/GenBank/DDBJ databases">
        <title>Draft genome sequence of Kouleothrix aurantiaca JCM 19913.</title>
        <authorList>
            <person name="Hemp J."/>
        </authorList>
    </citation>
    <scope>NUCLEOTIDE SEQUENCE [LARGE SCALE GENOMIC DNA]</scope>
    <source>
        <strain evidence="6 7">COM-B</strain>
    </source>
</reference>
<dbReference type="PROSITE" id="PS50042">
    <property type="entry name" value="CNMP_BINDING_3"/>
    <property type="match status" value="1"/>
</dbReference>
<dbReference type="Gene3D" id="2.60.120.10">
    <property type="entry name" value="Jelly Rolls"/>
    <property type="match status" value="1"/>
</dbReference>
<comment type="caution">
    <text evidence="6">The sequence shown here is derived from an EMBL/GenBank/DDBJ whole genome shotgun (WGS) entry which is preliminary data.</text>
</comment>
<feature type="domain" description="HTH crp-type" evidence="5">
    <location>
        <begin position="140"/>
        <end position="210"/>
    </location>
</feature>
<dbReference type="InterPro" id="IPR012318">
    <property type="entry name" value="HTH_CRP"/>
</dbReference>
<evidence type="ECO:0000313" key="6">
    <source>
        <dbReference type="EMBL" id="KPV51471.1"/>
    </source>
</evidence>
<keyword evidence="1" id="KW-0805">Transcription regulation</keyword>
<dbReference type="FunFam" id="1.10.10.10:FF:000019">
    <property type="entry name" value="Crp/Fnr family transcriptional regulator"/>
    <property type="match status" value="1"/>
</dbReference>
<dbReference type="InterPro" id="IPR036390">
    <property type="entry name" value="WH_DNA-bd_sf"/>
</dbReference>
<dbReference type="GO" id="GO:0003700">
    <property type="term" value="F:DNA-binding transcription factor activity"/>
    <property type="evidence" value="ECO:0007669"/>
    <property type="project" value="TreeGrafter"/>
</dbReference>
<dbReference type="SMART" id="SM00100">
    <property type="entry name" value="cNMP"/>
    <property type="match status" value="1"/>
</dbReference>
<dbReference type="InterPro" id="IPR050397">
    <property type="entry name" value="Env_Response_Regulators"/>
</dbReference>
<keyword evidence="2" id="KW-0238">DNA-binding</keyword>
<keyword evidence="7" id="KW-1185">Reference proteome</keyword>
<dbReference type="Pfam" id="PF13545">
    <property type="entry name" value="HTH_Crp_2"/>
    <property type="match status" value="1"/>
</dbReference>
<dbReference type="GO" id="GO:0003677">
    <property type="term" value="F:DNA binding"/>
    <property type="evidence" value="ECO:0007669"/>
    <property type="project" value="UniProtKB-KW"/>
</dbReference>
<protein>
    <submittedName>
        <fullName evidence="6">Cyclic nucleotide-binding protein</fullName>
    </submittedName>
</protein>
<name>A0A0P9DEP3_9CHLR</name>
<dbReference type="AlphaFoldDB" id="A0A0P9DEP3"/>
<accession>A0A0P9DEP3</accession>
<dbReference type="PANTHER" id="PTHR24567">
    <property type="entry name" value="CRP FAMILY TRANSCRIPTIONAL REGULATORY PROTEIN"/>
    <property type="match status" value="1"/>
</dbReference>
<sequence>MRRNHGRATEEVGGWGQLTARHSSQSYARGALIYTPEQPADDVVLLSSGQLALHLISDEGRALTLRVVDPGQLCGQIALAPGGNYDTYAEALTPVTLYRIPRAEVHALIAQHPDLGMALLEELLNHRQTASHVFDEVAFKSVPARLATLLLDLAQRDGDADQSRVARRSHRQLAERINAYRETVTKVINQFRAARLLEIDRSFITLLNPRGLEELAQG</sequence>
<dbReference type="InterPro" id="IPR018490">
    <property type="entry name" value="cNMP-bd_dom_sf"/>
</dbReference>
<dbReference type="Proteomes" id="UP000050509">
    <property type="component" value="Unassembled WGS sequence"/>
</dbReference>
<dbReference type="PANTHER" id="PTHR24567:SF74">
    <property type="entry name" value="HTH-TYPE TRANSCRIPTIONAL REGULATOR ARCR"/>
    <property type="match status" value="1"/>
</dbReference>
<gene>
    <name evidence="6" type="ORF">SE17_20990</name>
</gene>
<evidence type="ECO:0000313" key="7">
    <source>
        <dbReference type="Proteomes" id="UP000050509"/>
    </source>
</evidence>
<evidence type="ECO:0000256" key="1">
    <source>
        <dbReference type="ARBA" id="ARBA00023015"/>
    </source>
</evidence>
<dbReference type="EMBL" id="LJCR01000900">
    <property type="protein sequence ID" value="KPV51471.1"/>
    <property type="molecule type" value="Genomic_DNA"/>
</dbReference>
<dbReference type="Pfam" id="PF00027">
    <property type="entry name" value="cNMP_binding"/>
    <property type="match status" value="1"/>
</dbReference>
<evidence type="ECO:0000259" key="4">
    <source>
        <dbReference type="PROSITE" id="PS50042"/>
    </source>
</evidence>
<proteinExistence type="predicted"/>
<evidence type="ECO:0000256" key="3">
    <source>
        <dbReference type="ARBA" id="ARBA00023163"/>
    </source>
</evidence>
<dbReference type="PROSITE" id="PS51063">
    <property type="entry name" value="HTH_CRP_2"/>
    <property type="match status" value="1"/>
</dbReference>
<evidence type="ECO:0000256" key="2">
    <source>
        <dbReference type="ARBA" id="ARBA00023125"/>
    </source>
</evidence>
<feature type="domain" description="Cyclic nucleotide-binding" evidence="4">
    <location>
        <begin position="27"/>
        <end position="126"/>
    </location>
</feature>
<evidence type="ECO:0000259" key="5">
    <source>
        <dbReference type="PROSITE" id="PS51063"/>
    </source>
</evidence>